<dbReference type="Pfam" id="PF11838">
    <property type="entry name" value="ERAP1_C"/>
    <property type="match status" value="1"/>
</dbReference>
<dbReference type="PANTHER" id="PTHR11533:SF172">
    <property type="entry name" value="AMINOPEPTIDASE N"/>
    <property type="match status" value="1"/>
</dbReference>
<dbReference type="PANTHER" id="PTHR11533">
    <property type="entry name" value="PROTEASE M1 ZINC METALLOPROTEASE"/>
    <property type="match status" value="1"/>
</dbReference>
<accession>A0ABU7AE90</accession>
<name>A0ABU7AE90_9TELE</name>
<evidence type="ECO:0000259" key="2">
    <source>
        <dbReference type="Pfam" id="PF11838"/>
    </source>
</evidence>
<sequence length="114" mass="13387">MMGFYRVNYDEGNWERLIAKLSSSHQDIPVINRAQIIDDAFSLAKANIANTTLALRTTTFLNKEVEYMPWQTARKNLNYFFHMFGCSEVYGPMKAYIRKQVTPLFLYYKDLTLN</sequence>
<feature type="domain" description="ERAP1-like C-terminal" evidence="2">
    <location>
        <begin position="2"/>
        <end position="106"/>
    </location>
</feature>
<protein>
    <recommendedName>
        <fullName evidence="2">ERAP1-like C-terminal domain-containing protein</fullName>
    </recommendedName>
</protein>
<dbReference type="Gene3D" id="1.10.3480.20">
    <property type="match status" value="1"/>
</dbReference>
<comment type="similarity">
    <text evidence="1">Belongs to the peptidase M1 family.</text>
</comment>
<dbReference type="EMBL" id="JAHUTI010011701">
    <property type="protein sequence ID" value="MED6236322.1"/>
    <property type="molecule type" value="Genomic_DNA"/>
</dbReference>
<evidence type="ECO:0000256" key="1">
    <source>
        <dbReference type="ARBA" id="ARBA00010136"/>
    </source>
</evidence>
<evidence type="ECO:0000313" key="4">
    <source>
        <dbReference type="Proteomes" id="UP001345963"/>
    </source>
</evidence>
<proteinExistence type="inferred from homology"/>
<dbReference type="InterPro" id="IPR024571">
    <property type="entry name" value="ERAP1-like_C_dom"/>
</dbReference>
<reference evidence="3 4" key="1">
    <citation type="submission" date="2021-07" db="EMBL/GenBank/DDBJ databases">
        <authorList>
            <person name="Palmer J.M."/>
        </authorList>
    </citation>
    <scope>NUCLEOTIDE SEQUENCE [LARGE SCALE GENOMIC DNA]</scope>
    <source>
        <strain evidence="3 4">AT_MEX2019</strain>
        <tissue evidence="3">Muscle</tissue>
    </source>
</reference>
<dbReference type="Proteomes" id="UP001345963">
    <property type="component" value="Unassembled WGS sequence"/>
</dbReference>
<keyword evidence="4" id="KW-1185">Reference proteome</keyword>
<gene>
    <name evidence="3" type="ORF">ATANTOWER_007459</name>
</gene>
<comment type="caution">
    <text evidence="3">The sequence shown here is derived from an EMBL/GenBank/DDBJ whole genome shotgun (WGS) entry which is preliminary data.</text>
</comment>
<evidence type="ECO:0000313" key="3">
    <source>
        <dbReference type="EMBL" id="MED6236322.1"/>
    </source>
</evidence>
<organism evidence="3 4">
    <name type="scientific">Ataeniobius toweri</name>
    <dbReference type="NCBI Taxonomy" id="208326"/>
    <lineage>
        <taxon>Eukaryota</taxon>
        <taxon>Metazoa</taxon>
        <taxon>Chordata</taxon>
        <taxon>Craniata</taxon>
        <taxon>Vertebrata</taxon>
        <taxon>Euteleostomi</taxon>
        <taxon>Actinopterygii</taxon>
        <taxon>Neopterygii</taxon>
        <taxon>Teleostei</taxon>
        <taxon>Neoteleostei</taxon>
        <taxon>Acanthomorphata</taxon>
        <taxon>Ovalentaria</taxon>
        <taxon>Atherinomorphae</taxon>
        <taxon>Cyprinodontiformes</taxon>
        <taxon>Goodeidae</taxon>
        <taxon>Ataeniobius</taxon>
    </lineage>
</organism>
<dbReference type="InterPro" id="IPR050344">
    <property type="entry name" value="Peptidase_M1_aminopeptidases"/>
</dbReference>